<dbReference type="AlphaFoldDB" id="A0A2W7SR93"/>
<dbReference type="OrthoDB" id="1264254at2"/>
<dbReference type="Proteomes" id="UP000249720">
    <property type="component" value="Unassembled WGS sequence"/>
</dbReference>
<evidence type="ECO:0000256" key="3">
    <source>
        <dbReference type="ARBA" id="ARBA00023237"/>
    </source>
</evidence>
<dbReference type="RefSeq" id="WP_111293023.1">
    <property type="nucleotide sequence ID" value="NZ_QKZV01000001.1"/>
</dbReference>
<evidence type="ECO:0008006" key="7">
    <source>
        <dbReference type="Google" id="ProtNLM"/>
    </source>
</evidence>
<gene>
    <name evidence="5" type="ORF">LX80_00023</name>
</gene>
<accession>A0A2W7SR93</accession>
<feature type="region of interest" description="Disordered" evidence="4">
    <location>
        <begin position="27"/>
        <end position="56"/>
    </location>
</feature>
<keyword evidence="3" id="KW-0998">Cell outer membrane</keyword>
<dbReference type="SUPFAM" id="SSF56935">
    <property type="entry name" value="Porins"/>
    <property type="match status" value="1"/>
</dbReference>
<dbReference type="InterPro" id="IPR036942">
    <property type="entry name" value="Beta-barrel_TonB_sf"/>
</dbReference>
<comment type="subcellular location">
    <subcellularLocation>
        <location evidence="1">Cell outer membrane</location>
    </subcellularLocation>
</comment>
<proteinExistence type="predicted"/>
<sequence length="596" mass="66423">MLKQYQLHIFLVSFALCAFLPNVRAEKHHPQQKKHKSKQHTAVHKKETTTHKSTAVQAKTTATVVAPKSISVNDLRDTVSPKVVVVTSVFKPSLRSAAKINFTAATAPTDVSIIPLIYSIPSQNLTFSYRPVSIKPLALVQDTSLHWEKNKYIKVGYGNYATPYAEAGVALGDGQKSAIMLHGKYTASKGNLPFQNFSLGGIDANGVFALPHQQQFTGKIYYNNSNQYLYGFTGNNNFTKEQLQQQFNTIGANFGLQTTQPNDYGIAYHPEVGISSFFDNRQGSELNAVIKAPISKTLGKLLTFQVTGLADITHLQTPTNTINNNLFYVAPALLFKVPNIQIKAGVQPSWDNQQFSLLPDVHVQANIAETQLIVLAGWQGYYQKNSYQSLAAINPFIAQPTALFNTKFTEQYAGIKGNAGKHFTWLGKISFLQISNQPLFVNDTAAGKSQSFVVLNETGLQALKLHGEVTYTDQEKFSFIAGMDYTQYTKQQVYDKPWGLLPLDVTGTLRYKLTKDFSIKSDLFLWDGSQYRDPVSLASRKLPAAIDMNAGAEFSISKSLNIWLQFNNIFNNKYERWNQYQVLGFNVLGGIVYSFH</sequence>
<evidence type="ECO:0000313" key="5">
    <source>
        <dbReference type="EMBL" id="PZX65535.1"/>
    </source>
</evidence>
<organism evidence="5 6">
    <name type="scientific">Hydrotalea sandarakina</name>
    <dbReference type="NCBI Taxonomy" id="1004304"/>
    <lineage>
        <taxon>Bacteria</taxon>
        <taxon>Pseudomonadati</taxon>
        <taxon>Bacteroidota</taxon>
        <taxon>Chitinophagia</taxon>
        <taxon>Chitinophagales</taxon>
        <taxon>Chitinophagaceae</taxon>
        <taxon>Hydrotalea</taxon>
    </lineage>
</organism>
<dbReference type="EMBL" id="QKZV01000001">
    <property type="protein sequence ID" value="PZX65535.1"/>
    <property type="molecule type" value="Genomic_DNA"/>
</dbReference>
<comment type="caution">
    <text evidence="5">The sequence shown here is derived from an EMBL/GenBank/DDBJ whole genome shotgun (WGS) entry which is preliminary data.</text>
</comment>
<name>A0A2W7SR93_9BACT</name>
<evidence type="ECO:0000256" key="4">
    <source>
        <dbReference type="SAM" id="MobiDB-lite"/>
    </source>
</evidence>
<dbReference type="GO" id="GO:0009279">
    <property type="term" value="C:cell outer membrane"/>
    <property type="evidence" value="ECO:0007669"/>
    <property type="project" value="UniProtKB-SubCell"/>
</dbReference>
<evidence type="ECO:0000313" key="6">
    <source>
        <dbReference type="Proteomes" id="UP000249720"/>
    </source>
</evidence>
<reference evidence="5 6" key="1">
    <citation type="submission" date="2018-06" db="EMBL/GenBank/DDBJ databases">
        <title>Genomic Encyclopedia of Archaeal and Bacterial Type Strains, Phase II (KMG-II): from individual species to whole genera.</title>
        <authorList>
            <person name="Goeker M."/>
        </authorList>
    </citation>
    <scope>NUCLEOTIDE SEQUENCE [LARGE SCALE GENOMIC DNA]</scope>
    <source>
        <strain evidence="5 6">DSM 23241</strain>
    </source>
</reference>
<keyword evidence="2" id="KW-0472">Membrane</keyword>
<dbReference type="Gene3D" id="2.40.170.20">
    <property type="entry name" value="TonB-dependent receptor, beta-barrel domain"/>
    <property type="match status" value="1"/>
</dbReference>
<evidence type="ECO:0000256" key="1">
    <source>
        <dbReference type="ARBA" id="ARBA00004442"/>
    </source>
</evidence>
<feature type="compositionally biased region" description="Basic residues" evidence="4">
    <location>
        <begin position="30"/>
        <end position="43"/>
    </location>
</feature>
<keyword evidence="6" id="KW-1185">Reference proteome</keyword>
<evidence type="ECO:0000256" key="2">
    <source>
        <dbReference type="ARBA" id="ARBA00023136"/>
    </source>
</evidence>
<protein>
    <recommendedName>
        <fullName evidence="7">TonB dependent receptor</fullName>
    </recommendedName>
</protein>